<name>A0A1I2J0M1_9GAMM</name>
<keyword evidence="6 8" id="KW-1133">Transmembrane helix</keyword>
<evidence type="ECO:0000313" key="10">
    <source>
        <dbReference type="Proteomes" id="UP000199771"/>
    </source>
</evidence>
<evidence type="ECO:0000256" key="8">
    <source>
        <dbReference type="RuleBase" id="RU363064"/>
    </source>
</evidence>
<dbReference type="STRING" id="1076937.SAMN04488120_105121"/>
<sequence length="557" mass="58978">MDAFFAALDAINAVMLGVPMLLCLLAVGILFTLWSGFGQWRSLTHGVQLIRGKVPGISGEGPGALSHFQALSAALSATVGLGNIGGVAIAVSIGGPGAVFWMWVVGFAGMAIKSTEVTLSLLYRNTDDPANPHGGTMWVCKKGYAQLSPRLTGLGALAGGLFAVALILFGFTGGNMFQAWNAAEIARAYFGVPSWISGAIMTVLVGAVILGGIRRIGQIAGVLVPIMCGLYVIGALYVIAVNLDRIPEVFSLIFHSAFAPAQATGAFIGASLGTAFIFGMKRALFSSESGLGSAPIAHSAVKTPEPVTEGVVAGLEPFVDTLIICTMTALVILISGVWNRGPAVVWDTPPALTEVAPGRWAPAPIPLPASAEPTLAAGDQVFIVVEDAQGVRSKLFGNVTGRASERRIDWRPLAAMTAPRVVENGIFADYPGSTLTAKAFDSAHPGLGQWMVSITVWLFAISTMITWSYYGEQGVVYLAGTRWVLPYRLLWCALIFVTCLGFIRTDRELDTFSTVALGFMLAINLPTMLLLGHKAMAAYHDYFARRSRGEIGQHRRT</sequence>
<keyword evidence="5 8" id="KW-0812">Transmembrane</keyword>
<dbReference type="PRINTS" id="PR00175">
    <property type="entry name" value="NAALASMPORT"/>
</dbReference>
<evidence type="ECO:0000256" key="7">
    <source>
        <dbReference type="ARBA" id="ARBA00023136"/>
    </source>
</evidence>
<dbReference type="PANTHER" id="PTHR30330">
    <property type="entry name" value="AGSS FAMILY TRANSPORTER, SODIUM-ALANINE"/>
    <property type="match status" value="1"/>
</dbReference>
<evidence type="ECO:0000256" key="3">
    <source>
        <dbReference type="ARBA" id="ARBA00022448"/>
    </source>
</evidence>
<feature type="transmembrane region" description="Helical" evidence="8">
    <location>
        <begin position="515"/>
        <end position="533"/>
    </location>
</feature>
<feature type="transmembrane region" description="Helical" evidence="8">
    <location>
        <begin position="450"/>
        <end position="470"/>
    </location>
</feature>
<feature type="transmembrane region" description="Helical" evidence="8">
    <location>
        <begin position="12"/>
        <end position="34"/>
    </location>
</feature>
<keyword evidence="8" id="KW-0997">Cell inner membrane</keyword>
<keyword evidence="3 8" id="KW-0813">Transport</keyword>
<keyword evidence="4" id="KW-1003">Cell membrane</keyword>
<protein>
    <submittedName>
        <fullName evidence="9">Alanine or glycine:cation symporter, AGCS family</fullName>
    </submittedName>
</protein>
<feature type="transmembrane region" description="Helical" evidence="8">
    <location>
        <begin position="84"/>
        <end position="104"/>
    </location>
</feature>
<comment type="similarity">
    <text evidence="2 8">Belongs to the alanine or glycine:cation symporter (AGCS) (TC 2.A.25) family.</text>
</comment>
<dbReference type="AlphaFoldDB" id="A0A1I2J0M1"/>
<dbReference type="GO" id="GO:0005886">
    <property type="term" value="C:plasma membrane"/>
    <property type="evidence" value="ECO:0007669"/>
    <property type="project" value="UniProtKB-SubCell"/>
</dbReference>
<dbReference type="InterPro" id="IPR001463">
    <property type="entry name" value="Na/Ala_symport"/>
</dbReference>
<comment type="subcellular location">
    <subcellularLocation>
        <location evidence="8">Cell inner membrane</location>
        <topology evidence="8">Multi-pass membrane protein</topology>
    </subcellularLocation>
    <subcellularLocation>
        <location evidence="1">Cell membrane</location>
        <topology evidence="1">Multi-pass membrane protein</topology>
    </subcellularLocation>
</comment>
<evidence type="ECO:0000256" key="2">
    <source>
        <dbReference type="ARBA" id="ARBA00009261"/>
    </source>
</evidence>
<evidence type="ECO:0000256" key="4">
    <source>
        <dbReference type="ARBA" id="ARBA00022475"/>
    </source>
</evidence>
<feature type="transmembrane region" description="Helical" evidence="8">
    <location>
        <begin position="220"/>
        <end position="240"/>
    </location>
</feature>
<feature type="transmembrane region" description="Helical" evidence="8">
    <location>
        <begin position="252"/>
        <end position="278"/>
    </location>
</feature>
<dbReference type="NCBIfam" id="TIGR00835">
    <property type="entry name" value="agcS"/>
    <property type="match status" value="1"/>
</dbReference>
<dbReference type="GO" id="GO:0005283">
    <property type="term" value="F:amino acid:sodium symporter activity"/>
    <property type="evidence" value="ECO:0007669"/>
    <property type="project" value="InterPro"/>
</dbReference>
<organism evidence="9 10">
    <name type="scientific">Fontimonas thermophila</name>
    <dbReference type="NCBI Taxonomy" id="1076937"/>
    <lineage>
        <taxon>Bacteria</taxon>
        <taxon>Pseudomonadati</taxon>
        <taxon>Pseudomonadota</taxon>
        <taxon>Gammaproteobacteria</taxon>
        <taxon>Nevskiales</taxon>
        <taxon>Nevskiaceae</taxon>
        <taxon>Fontimonas</taxon>
    </lineage>
</organism>
<reference evidence="9 10" key="1">
    <citation type="submission" date="2016-10" db="EMBL/GenBank/DDBJ databases">
        <authorList>
            <person name="de Groot N.N."/>
        </authorList>
    </citation>
    <scope>NUCLEOTIDE SEQUENCE [LARGE SCALE GENOMIC DNA]</scope>
    <source>
        <strain evidence="9 10">DSM 23609</strain>
    </source>
</reference>
<keyword evidence="8" id="KW-0769">Symport</keyword>
<dbReference type="Pfam" id="PF01235">
    <property type="entry name" value="Na_Ala_symp"/>
    <property type="match status" value="1"/>
</dbReference>
<keyword evidence="7 8" id="KW-0472">Membrane</keyword>
<dbReference type="PANTHER" id="PTHR30330:SF3">
    <property type="entry name" value="TRANSCRIPTIONAL REGULATOR, LRP FAMILY"/>
    <property type="match status" value="1"/>
</dbReference>
<evidence type="ECO:0000256" key="5">
    <source>
        <dbReference type="ARBA" id="ARBA00022692"/>
    </source>
</evidence>
<evidence type="ECO:0000313" key="9">
    <source>
        <dbReference type="EMBL" id="SFF48272.1"/>
    </source>
</evidence>
<dbReference type="RefSeq" id="WP_091533221.1">
    <property type="nucleotide sequence ID" value="NZ_FOOC01000005.1"/>
</dbReference>
<evidence type="ECO:0000256" key="6">
    <source>
        <dbReference type="ARBA" id="ARBA00022989"/>
    </source>
</evidence>
<proteinExistence type="inferred from homology"/>
<feature type="transmembrane region" description="Helical" evidence="8">
    <location>
        <begin position="485"/>
        <end position="503"/>
    </location>
</feature>
<feature type="transmembrane region" description="Helical" evidence="8">
    <location>
        <begin position="192"/>
        <end position="213"/>
    </location>
</feature>
<feature type="transmembrane region" description="Helical" evidence="8">
    <location>
        <begin position="151"/>
        <end position="172"/>
    </location>
</feature>
<dbReference type="OrthoDB" id="9806926at2"/>
<gene>
    <name evidence="9" type="ORF">SAMN04488120_105121</name>
</gene>
<accession>A0A1I2J0M1</accession>
<dbReference type="EMBL" id="FOOC01000005">
    <property type="protein sequence ID" value="SFF48272.1"/>
    <property type="molecule type" value="Genomic_DNA"/>
</dbReference>
<dbReference type="Proteomes" id="UP000199771">
    <property type="component" value="Unassembled WGS sequence"/>
</dbReference>
<keyword evidence="10" id="KW-1185">Reference proteome</keyword>
<evidence type="ECO:0000256" key="1">
    <source>
        <dbReference type="ARBA" id="ARBA00004651"/>
    </source>
</evidence>